<dbReference type="OrthoDB" id="2241241at2759"/>
<dbReference type="AlphaFoldDB" id="S9VV20"/>
<evidence type="ECO:0000256" key="1">
    <source>
        <dbReference type="ARBA" id="ARBA00004141"/>
    </source>
</evidence>
<feature type="region of interest" description="Disordered" evidence="8">
    <location>
        <begin position="492"/>
        <end position="544"/>
    </location>
</feature>
<dbReference type="HOGENOM" id="CLU_001265_30_1_1"/>
<dbReference type="CDD" id="cd17356">
    <property type="entry name" value="MFS_HXT"/>
    <property type="match status" value="1"/>
</dbReference>
<dbReference type="STRING" id="653667.S9VV20"/>
<feature type="transmembrane region" description="Helical" evidence="9">
    <location>
        <begin position="331"/>
        <end position="350"/>
    </location>
</feature>
<feature type="chain" id="PRO_5004558799" evidence="10">
    <location>
        <begin position="22"/>
        <end position="544"/>
    </location>
</feature>
<dbReference type="Pfam" id="PF00083">
    <property type="entry name" value="Sugar_tr"/>
    <property type="match status" value="1"/>
</dbReference>
<protein>
    <submittedName>
        <fullName evidence="12">Hexose transporter Ght5</fullName>
    </submittedName>
</protein>
<reference evidence="12 13" key="1">
    <citation type="journal article" date="2011" name="Science">
        <title>Comparative functional genomics of the fission yeasts.</title>
        <authorList>
            <person name="Rhind N."/>
            <person name="Chen Z."/>
            <person name="Yassour M."/>
            <person name="Thompson D.A."/>
            <person name="Haas B.J."/>
            <person name="Habib N."/>
            <person name="Wapinski I."/>
            <person name="Roy S."/>
            <person name="Lin M.F."/>
            <person name="Heiman D.I."/>
            <person name="Young S.K."/>
            <person name="Furuya K."/>
            <person name="Guo Y."/>
            <person name="Pidoux A."/>
            <person name="Chen H.M."/>
            <person name="Robbertse B."/>
            <person name="Goldberg J.M."/>
            <person name="Aoki K."/>
            <person name="Bayne E.H."/>
            <person name="Berlin A.M."/>
            <person name="Desjardins C.A."/>
            <person name="Dobbs E."/>
            <person name="Dukaj L."/>
            <person name="Fan L."/>
            <person name="FitzGerald M.G."/>
            <person name="French C."/>
            <person name="Gujja S."/>
            <person name="Hansen K."/>
            <person name="Keifenheim D."/>
            <person name="Levin J.Z."/>
            <person name="Mosher R.A."/>
            <person name="Mueller C.A."/>
            <person name="Pfiffner J."/>
            <person name="Priest M."/>
            <person name="Russ C."/>
            <person name="Smialowska A."/>
            <person name="Swoboda P."/>
            <person name="Sykes S.M."/>
            <person name="Vaughn M."/>
            <person name="Vengrova S."/>
            <person name="Yoder R."/>
            <person name="Zeng Q."/>
            <person name="Allshire R."/>
            <person name="Baulcombe D."/>
            <person name="Birren B.W."/>
            <person name="Brown W."/>
            <person name="Ekwall K."/>
            <person name="Kellis M."/>
            <person name="Leatherwood J."/>
            <person name="Levin H."/>
            <person name="Margalit H."/>
            <person name="Martienssen R."/>
            <person name="Nieduszynski C.A."/>
            <person name="Spatafora J.W."/>
            <person name="Friedman N."/>
            <person name="Dalgaard J.Z."/>
            <person name="Baumann P."/>
            <person name="Niki H."/>
            <person name="Regev A."/>
            <person name="Nusbaum C."/>
        </authorList>
    </citation>
    <scope>NUCLEOTIDE SEQUENCE [LARGE SCALE GENOMIC DNA]</scope>
    <source>
        <strain evidence="13">OY26 / ATCC MYA-4695 / CBS 11777 / NBRC 106824 / NRRL Y48691</strain>
    </source>
</reference>
<name>S9VV20_SCHCR</name>
<organism evidence="12 13">
    <name type="scientific">Schizosaccharomyces cryophilus (strain OY26 / ATCC MYA-4695 / CBS 11777 / NBRC 106824 / NRRL Y48691)</name>
    <name type="common">Fission yeast</name>
    <dbReference type="NCBI Taxonomy" id="653667"/>
    <lineage>
        <taxon>Eukaryota</taxon>
        <taxon>Fungi</taxon>
        <taxon>Dikarya</taxon>
        <taxon>Ascomycota</taxon>
        <taxon>Taphrinomycotina</taxon>
        <taxon>Schizosaccharomycetes</taxon>
        <taxon>Schizosaccharomycetales</taxon>
        <taxon>Schizosaccharomycetaceae</taxon>
        <taxon>Schizosaccharomyces</taxon>
    </lineage>
</organism>
<dbReference type="SUPFAM" id="SSF103473">
    <property type="entry name" value="MFS general substrate transporter"/>
    <property type="match status" value="1"/>
</dbReference>
<dbReference type="InterPro" id="IPR050360">
    <property type="entry name" value="MFS_Sugar_Transporters"/>
</dbReference>
<keyword evidence="5 9" id="KW-1133">Transmembrane helix</keyword>
<evidence type="ECO:0000256" key="7">
    <source>
        <dbReference type="RuleBase" id="RU003346"/>
    </source>
</evidence>
<keyword evidence="4 9" id="KW-0812">Transmembrane</keyword>
<feature type="transmembrane region" description="Helical" evidence="9">
    <location>
        <begin position="370"/>
        <end position="393"/>
    </location>
</feature>
<keyword evidence="10" id="KW-0732">Signal</keyword>
<evidence type="ECO:0000313" key="13">
    <source>
        <dbReference type="Proteomes" id="UP000015464"/>
    </source>
</evidence>
<keyword evidence="6 9" id="KW-0472">Membrane</keyword>
<evidence type="ECO:0000256" key="3">
    <source>
        <dbReference type="ARBA" id="ARBA00022448"/>
    </source>
</evidence>
<dbReference type="FunFam" id="1.20.1250.20:FF:000044">
    <property type="entry name" value="Hexose transporter Hxt3p"/>
    <property type="match status" value="1"/>
</dbReference>
<evidence type="ECO:0000313" key="12">
    <source>
        <dbReference type="EMBL" id="EPY50044.1"/>
    </source>
</evidence>
<dbReference type="RefSeq" id="XP_013025382.1">
    <property type="nucleotide sequence ID" value="XM_013169928.1"/>
</dbReference>
<dbReference type="Gene3D" id="1.20.1250.20">
    <property type="entry name" value="MFS general substrate transporter like domains"/>
    <property type="match status" value="1"/>
</dbReference>
<feature type="transmembrane region" description="Helical" evidence="9">
    <location>
        <begin position="303"/>
        <end position="324"/>
    </location>
</feature>
<keyword evidence="13" id="KW-1185">Reference proteome</keyword>
<feature type="compositionally biased region" description="Polar residues" evidence="8">
    <location>
        <begin position="502"/>
        <end position="527"/>
    </location>
</feature>
<dbReference type="OMA" id="EMFQAPR"/>
<dbReference type="PANTHER" id="PTHR48022">
    <property type="entry name" value="PLASTIDIC GLUCOSE TRANSPORTER 4"/>
    <property type="match status" value="1"/>
</dbReference>
<dbReference type="InterPro" id="IPR020846">
    <property type="entry name" value="MFS_dom"/>
</dbReference>
<dbReference type="GeneID" id="25037830"/>
<dbReference type="PANTHER" id="PTHR48022:SF86">
    <property type="entry name" value="HIGH-AFFINITY HEXOSE TRANSPORTER GHT7-RELATED"/>
    <property type="match status" value="1"/>
</dbReference>
<dbReference type="NCBIfam" id="TIGR00879">
    <property type="entry name" value="SP"/>
    <property type="match status" value="1"/>
</dbReference>
<dbReference type="Proteomes" id="UP000015464">
    <property type="component" value="Unassembled WGS sequence"/>
</dbReference>
<dbReference type="InterPro" id="IPR036259">
    <property type="entry name" value="MFS_trans_sf"/>
</dbReference>
<dbReference type="EMBL" id="KE546994">
    <property type="protein sequence ID" value="EPY50044.1"/>
    <property type="molecule type" value="Genomic_DNA"/>
</dbReference>
<comment type="subcellular location">
    <subcellularLocation>
        <location evidence="1">Membrane</location>
        <topology evidence="1">Multi-pass membrane protein</topology>
    </subcellularLocation>
</comment>
<feature type="transmembrane region" description="Helical" evidence="9">
    <location>
        <begin position="89"/>
        <end position="110"/>
    </location>
</feature>
<sequence length="544" mass="60236">MAKILTIVMLVFVSMAGWMFGADTGSIGGITNMRDFQKRFADKYDKNTDTYSYSSARQGLLTGMVNVGSFTGCILSSPLADRIGKRTSIIVWSIIYIIGVIIQVTAVPSWVQIMVAKIWTGLGIGALSVIAPGYQSEVAPAAMRGAIVTTYQLFITAGIFIAACINMGTHKYKTHTTAQWRIPMGINILWGLITLIGILFLPESPRYLISVGRDEEALSVMCKNNDLPLEHEIIQAEYHMIKSDCEAELAGGPCTWPQVFDKQIRHRTFLGIAVMSIQQLTGNNYYFYYGTQVFRGTGMNSPFLAALILDAVNFGCTFGAIFVLEYFGRRNPLIIGGVWQSICFFIYAAVGDRALYRSDGTSDHRCGAVMIVFSCLFIFSFAQTWAPAAYVIVGESYPIRYRSKCAALATSGNWIWNFLISFFTPFITNSIGFKYGYIFASCNLCGAIIIFLFAHETKGLTLEEINLVYTSGSKPWMPRPKNIGQYSAHQKEALEKSRGVQGESSQFVEHAQTSNESVESSTGNSPTLHHKHEAAHLDQPDRYA</sequence>
<evidence type="ECO:0000256" key="4">
    <source>
        <dbReference type="ARBA" id="ARBA00022692"/>
    </source>
</evidence>
<dbReference type="GO" id="GO:0005351">
    <property type="term" value="F:carbohydrate:proton symporter activity"/>
    <property type="evidence" value="ECO:0007669"/>
    <property type="project" value="TreeGrafter"/>
</dbReference>
<gene>
    <name evidence="12" type="ORF">SPOG_03513</name>
</gene>
<evidence type="ECO:0000256" key="6">
    <source>
        <dbReference type="ARBA" id="ARBA00023136"/>
    </source>
</evidence>
<evidence type="ECO:0000256" key="10">
    <source>
        <dbReference type="SAM" id="SignalP"/>
    </source>
</evidence>
<evidence type="ECO:0000256" key="8">
    <source>
        <dbReference type="SAM" id="MobiDB-lite"/>
    </source>
</evidence>
<dbReference type="InterPro" id="IPR003663">
    <property type="entry name" value="Sugar/inositol_transpt"/>
</dbReference>
<feature type="signal peptide" evidence="10">
    <location>
        <begin position="1"/>
        <end position="21"/>
    </location>
</feature>
<comment type="similarity">
    <text evidence="2 7">Belongs to the major facilitator superfamily. Sugar transporter (TC 2.A.1.1) family.</text>
</comment>
<accession>S9VV20</accession>
<dbReference type="PROSITE" id="PS50850">
    <property type="entry name" value="MFS"/>
    <property type="match status" value="1"/>
</dbReference>
<keyword evidence="3 7" id="KW-0813">Transport</keyword>
<feature type="transmembrane region" description="Helical" evidence="9">
    <location>
        <begin position="146"/>
        <end position="168"/>
    </location>
</feature>
<evidence type="ECO:0000256" key="2">
    <source>
        <dbReference type="ARBA" id="ARBA00010992"/>
    </source>
</evidence>
<feature type="transmembrane region" description="Helical" evidence="9">
    <location>
        <begin position="116"/>
        <end position="134"/>
    </location>
</feature>
<dbReference type="PRINTS" id="PR00171">
    <property type="entry name" value="SUGRTRNSPORT"/>
</dbReference>
<feature type="domain" description="Major facilitator superfamily (MFS) profile" evidence="11">
    <location>
        <begin position="9"/>
        <end position="458"/>
    </location>
</feature>
<proteinExistence type="inferred from homology"/>
<evidence type="ECO:0000256" key="5">
    <source>
        <dbReference type="ARBA" id="ARBA00022989"/>
    </source>
</evidence>
<dbReference type="PROSITE" id="PS00216">
    <property type="entry name" value="SUGAR_TRANSPORT_1"/>
    <property type="match status" value="1"/>
</dbReference>
<feature type="transmembrane region" description="Helical" evidence="9">
    <location>
        <begin position="180"/>
        <end position="201"/>
    </location>
</feature>
<dbReference type="eggNOG" id="KOG0254">
    <property type="taxonomic scope" value="Eukaryota"/>
</dbReference>
<dbReference type="GO" id="GO:0005886">
    <property type="term" value="C:plasma membrane"/>
    <property type="evidence" value="ECO:0007669"/>
    <property type="project" value="TreeGrafter"/>
</dbReference>
<dbReference type="InterPro" id="IPR005828">
    <property type="entry name" value="MFS_sugar_transport-like"/>
</dbReference>
<evidence type="ECO:0000259" key="11">
    <source>
        <dbReference type="PROSITE" id="PS50850"/>
    </source>
</evidence>
<feature type="transmembrane region" description="Helical" evidence="9">
    <location>
        <begin position="405"/>
        <end position="423"/>
    </location>
</feature>
<dbReference type="InterPro" id="IPR005829">
    <property type="entry name" value="Sugar_transporter_CS"/>
</dbReference>
<feature type="compositionally biased region" description="Basic and acidic residues" evidence="8">
    <location>
        <begin position="534"/>
        <end position="544"/>
    </location>
</feature>
<evidence type="ECO:0000256" key="9">
    <source>
        <dbReference type="SAM" id="Phobius"/>
    </source>
</evidence>
<feature type="transmembrane region" description="Helical" evidence="9">
    <location>
        <begin position="435"/>
        <end position="454"/>
    </location>
</feature>